<evidence type="ECO:0000313" key="7">
    <source>
        <dbReference type="EMBL" id="MBS2211441.1"/>
    </source>
</evidence>
<evidence type="ECO:0000256" key="5">
    <source>
        <dbReference type="SAM" id="Phobius"/>
    </source>
</evidence>
<keyword evidence="4" id="KW-0175">Coiled coil</keyword>
<dbReference type="InterPro" id="IPR004358">
    <property type="entry name" value="Sig_transdc_His_kin-like_C"/>
</dbReference>
<evidence type="ECO:0000256" key="3">
    <source>
        <dbReference type="ARBA" id="ARBA00022553"/>
    </source>
</evidence>
<dbReference type="InterPro" id="IPR005467">
    <property type="entry name" value="His_kinase_dom"/>
</dbReference>
<comment type="caution">
    <text evidence="7">The sequence shown here is derived from an EMBL/GenBank/DDBJ whole genome shotgun (WGS) entry which is preliminary data.</text>
</comment>
<dbReference type="InterPro" id="IPR003594">
    <property type="entry name" value="HATPase_dom"/>
</dbReference>
<dbReference type="RefSeq" id="WP_212227593.1">
    <property type="nucleotide sequence ID" value="NZ_JAGUCN010000008.1"/>
</dbReference>
<dbReference type="Gene3D" id="2.130.10.10">
    <property type="entry name" value="YVTN repeat-like/Quinoprotein amine dehydrogenase"/>
    <property type="match status" value="3"/>
</dbReference>
<feature type="domain" description="Histidine kinase" evidence="6">
    <location>
        <begin position="858"/>
        <end position="1068"/>
    </location>
</feature>
<sequence>MRPQAYFILILLLFSIQVAGVTKKYRSYHLDDGLSSSTVTCFYKAENNLVWIGTAKGVDLFTGHEFIPLSHFFTDSAGATNTTITAITEFKDNTLWAGTWGDGLFSVNIENGKYTHYRGTEELSNASVSDNYINCLEVFDDYLWVGTNFGLCQTSGNGHFFHYTFTEVLSRNSADIRAVIQKYEHLLLVFTDNGEIIELNTQSGAYKKVAEINVPLKNITKVTKDHLGRYWISTAYLGLFILDEHFQLIPIPKQLKKTLTSASISDIIYNPEFGLFISSDGGGLIIINPDNLEAQVIKASKNDDALFSNQTESLYLDEDGILWIGYYKDGFSKTYLKDDGIRHISPNDKDQLIPNKNVNCFAKDFNQHIWIGTESGLAILDTDFNSIAQTQIYRKALHLLKDYPITSLSTNTELSIVYAGTYNNGLYSIDLKKNKIINYNKTNSALESNFVRHLKSYNDTINYVATVDGGVYKFDGSNFEKIKVVYQNNYELLDFLHIEIIDSQNIWLSSTGKGVIRINTSSGTGQMFNAVISTICYSSCLTNDSTVFLATNKGVFEYSDEIKDFIPISDELINMDVYGIIEDDEHALWLSCSTGLYRYYRHNKTIEKVTSINIQDREFLPGSFFKLSNNNFLFGGTNGFNAVSPQQYKSNITNTSLFISEFKVYNRPVKPGDTYNGEEPLQQQVNYISELTIPSHIELFSVTAKTIDYKSADNKKVAYTLKNGKKDSKLFYTDGEIAFLNMKPGRYKLSIYPISDVNNQLIESSAKHLLIQKMSPWWHSTRIYIALFVIITGIILALHLMRVREYQKTKKLLQEKVTERTATLLSQKERLERQKTELQEMLAKNKKLESFKENIINMIVHDLKNPLNGIIGLSSLNEAEYLEHINSASRQMLCLVENILDVRRYETHSLQLFYQQCDIRQLVNEAIDEVRFLLKDNQIEIINLTNSIIVQVDKDILRRVYINLLTNAIKYSQVNGKIILRGQLKPDASEKTLLLSVQDEGPGISKKFQESIFDLYQQIDTKKSGQANSNGLGLSFCKMAINEHNGKIWVESEVGQGALFNMEIPQQKAKA</sequence>
<dbReference type="CDD" id="cd00082">
    <property type="entry name" value="HisKA"/>
    <property type="match status" value="1"/>
</dbReference>
<reference evidence="7 8" key="1">
    <citation type="journal article" date="2014" name="Int. J. Syst. Evol. Microbiol.">
        <title>Carboxylicivirga gen. nov. in the family Marinilabiliaceae with two novel species, Carboxylicivirga mesophila sp. nov. and Carboxylicivirga taeanensis sp. nov., and reclassification of Cytophaga fermentans as Saccharicrinis fermentans gen. nov., comb. nov.</title>
        <authorList>
            <person name="Yang S.H."/>
            <person name="Seo H.S."/>
            <person name="Woo J.H."/>
            <person name="Oh H.M."/>
            <person name="Jang H."/>
            <person name="Lee J.H."/>
            <person name="Kim S.J."/>
            <person name="Kwon K.K."/>
        </authorList>
    </citation>
    <scope>NUCLEOTIDE SEQUENCE [LARGE SCALE GENOMIC DNA]</scope>
    <source>
        <strain evidence="7 8">JCM 18290</strain>
    </source>
</reference>
<dbReference type="Pfam" id="PF02518">
    <property type="entry name" value="HATPase_c"/>
    <property type="match status" value="1"/>
</dbReference>
<keyword evidence="5" id="KW-0812">Transmembrane</keyword>
<keyword evidence="5" id="KW-0472">Membrane</keyword>
<gene>
    <name evidence="7" type="ORF">KEM09_08520</name>
</gene>
<keyword evidence="5" id="KW-1133">Transmembrane helix</keyword>
<organism evidence="7 8">
    <name type="scientific">Carboxylicivirga mesophila</name>
    <dbReference type="NCBI Taxonomy" id="1166478"/>
    <lineage>
        <taxon>Bacteria</taxon>
        <taxon>Pseudomonadati</taxon>
        <taxon>Bacteroidota</taxon>
        <taxon>Bacteroidia</taxon>
        <taxon>Marinilabiliales</taxon>
        <taxon>Marinilabiliaceae</taxon>
        <taxon>Carboxylicivirga</taxon>
    </lineage>
</organism>
<dbReference type="SMART" id="SM00387">
    <property type="entry name" value="HATPase_c"/>
    <property type="match status" value="1"/>
</dbReference>
<dbReference type="Gene3D" id="2.60.40.10">
    <property type="entry name" value="Immunoglobulins"/>
    <property type="match status" value="1"/>
</dbReference>
<dbReference type="InterPro" id="IPR003661">
    <property type="entry name" value="HisK_dim/P_dom"/>
</dbReference>
<dbReference type="EC" id="2.7.13.3" evidence="2"/>
<dbReference type="SUPFAM" id="SSF101898">
    <property type="entry name" value="NHL repeat"/>
    <property type="match status" value="1"/>
</dbReference>
<dbReference type="InterPro" id="IPR036890">
    <property type="entry name" value="HATPase_C_sf"/>
</dbReference>
<dbReference type="Gene3D" id="3.30.565.10">
    <property type="entry name" value="Histidine kinase-like ATPase, C-terminal domain"/>
    <property type="match status" value="1"/>
</dbReference>
<dbReference type="PROSITE" id="PS50109">
    <property type="entry name" value="HIS_KIN"/>
    <property type="match status" value="1"/>
</dbReference>
<dbReference type="PRINTS" id="PR00344">
    <property type="entry name" value="BCTRLSENSOR"/>
</dbReference>
<dbReference type="PANTHER" id="PTHR43547">
    <property type="entry name" value="TWO-COMPONENT HISTIDINE KINASE"/>
    <property type="match status" value="1"/>
</dbReference>
<dbReference type="Pfam" id="PF00512">
    <property type="entry name" value="HisKA"/>
    <property type="match status" value="1"/>
</dbReference>
<dbReference type="InterPro" id="IPR013783">
    <property type="entry name" value="Ig-like_fold"/>
</dbReference>
<evidence type="ECO:0000259" key="6">
    <source>
        <dbReference type="PROSITE" id="PS50109"/>
    </source>
</evidence>
<dbReference type="SMART" id="SM00388">
    <property type="entry name" value="HisKA"/>
    <property type="match status" value="1"/>
</dbReference>
<comment type="catalytic activity">
    <reaction evidence="1">
        <text>ATP + protein L-histidine = ADP + protein N-phospho-L-histidine.</text>
        <dbReference type="EC" id="2.7.13.3"/>
    </reaction>
</comment>
<dbReference type="PANTHER" id="PTHR43547:SF2">
    <property type="entry name" value="HYBRID SIGNAL TRANSDUCTION HISTIDINE KINASE C"/>
    <property type="match status" value="1"/>
</dbReference>
<dbReference type="EMBL" id="JAGUCN010000008">
    <property type="protein sequence ID" value="MBS2211441.1"/>
    <property type="molecule type" value="Genomic_DNA"/>
</dbReference>
<dbReference type="Proteomes" id="UP000721861">
    <property type="component" value="Unassembled WGS sequence"/>
</dbReference>
<evidence type="ECO:0000256" key="4">
    <source>
        <dbReference type="SAM" id="Coils"/>
    </source>
</evidence>
<dbReference type="SUPFAM" id="SSF63829">
    <property type="entry name" value="Calcium-dependent phosphotriesterase"/>
    <property type="match status" value="1"/>
</dbReference>
<keyword evidence="3" id="KW-0597">Phosphoprotein</keyword>
<protein>
    <recommendedName>
        <fullName evidence="2">histidine kinase</fullName>
        <ecNumber evidence="2">2.7.13.3</ecNumber>
    </recommendedName>
</protein>
<dbReference type="Gene3D" id="1.10.287.130">
    <property type="match status" value="1"/>
</dbReference>
<accession>A0ABS5KAA6</accession>
<proteinExistence type="predicted"/>
<keyword evidence="8" id="KW-1185">Reference proteome</keyword>
<dbReference type="SUPFAM" id="SSF55874">
    <property type="entry name" value="ATPase domain of HSP90 chaperone/DNA topoisomerase II/histidine kinase"/>
    <property type="match status" value="1"/>
</dbReference>
<evidence type="ECO:0000256" key="1">
    <source>
        <dbReference type="ARBA" id="ARBA00000085"/>
    </source>
</evidence>
<feature type="coiled-coil region" evidence="4">
    <location>
        <begin position="814"/>
        <end position="851"/>
    </location>
</feature>
<evidence type="ECO:0000256" key="2">
    <source>
        <dbReference type="ARBA" id="ARBA00012438"/>
    </source>
</evidence>
<dbReference type="SUPFAM" id="SSF47384">
    <property type="entry name" value="Homodimeric domain of signal transducing histidine kinase"/>
    <property type="match status" value="1"/>
</dbReference>
<dbReference type="InterPro" id="IPR015943">
    <property type="entry name" value="WD40/YVTN_repeat-like_dom_sf"/>
</dbReference>
<feature type="transmembrane region" description="Helical" evidence="5">
    <location>
        <begin position="783"/>
        <end position="801"/>
    </location>
</feature>
<dbReference type="InterPro" id="IPR036097">
    <property type="entry name" value="HisK_dim/P_sf"/>
</dbReference>
<evidence type="ECO:0000313" key="8">
    <source>
        <dbReference type="Proteomes" id="UP000721861"/>
    </source>
</evidence>
<name>A0ABS5KAA6_9BACT</name>